<dbReference type="SMART" id="SM00239">
    <property type="entry name" value="C2"/>
    <property type="match status" value="1"/>
</dbReference>
<dbReference type="AlphaFoldDB" id="A0A9P0GF96"/>
<gene>
    <name evidence="2" type="ORF">PSYICH_LOCUS11234</name>
</gene>
<dbReference type="GO" id="GO:0005509">
    <property type="term" value="F:calcium ion binding"/>
    <property type="evidence" value="ECO:0007669"/>
    <property type="project" value="TreeGrafter"/>
</dbReference>
<proteinExistence type="predicted"/>
<dbReference type="InterPro" id="IPR000008">
    <property type="entry name" value="C2_dom"/>
</dbReference>
<dbReference type="SUPFAM" id="SSF49562">
    <property type="entry name" value="C2 domain (Calcium/lipid-binding domain, CaLB)"/>
    <property type="match status" value="2"/>
</dbReference>
<dbReference type="GO" id="GO:0001786">
    <property type="term" value="F:phosphatidylserine binding"/>
    <property type="evidence" value="ECO:0007669"/>
    <property type="project" value="TreeGrafter"/>
</dbReference>
<feature type="domain" description="C2" evidence="1">
    <location>
        <begin position="55"/>
        <end position="192"/>
    </location>
</feature>
<dbReference type="OrthoDB" id="67700at2759"/>
<dbReference type="CDD" id="cd00276">
    <property type="entry name" value="C2B_Synaptotagmin"/>
    <property type="match status" value="1"/>
</dbReference>
<dbReference type="GO" id="GO:0030276">
    <property type="term" value="F:clathrin binding"/>
    <property type="evidence" value="ECO:0007669"/>
    <property type="project" value="TreeGrafter"/>
</dbReference>
<dbReference type="GO" id="GO:0005544">
    <property type="term" value="F:calcium-dependent phospholipid binding"/>
    <property type="evidence" value="ECO:0007669"/>
    <property type="project" value="TreeGrafter"/>
</dbReference>
<dbReference type="PANTHER" id="PTHR10024:SF378">
    <property type="entry name" value="SYNAPTOTAGMIN BETA, ISOFORM D"/>
    <property type="match status" value="1"/>
</dbReference>
<reference evidence="2" key="1">
    <citation type="submission" date="2022-01" db="EMBL/GenBank/DDBJ databases">
        <authorList>
            <person name="King R."/>
        </authorList>
    </citation>
    <scope>NUCLEOTIDE SEQUENCE</scope>
</reference>
<dbReference type="EMBL" id="OV651817">
    <property type="protein sequence ID" value="CAH1111363.1"/>
    <property type="molecule type" value="Genomic_DNA"/>
</dbReference>
<dbReference type="GO" id="GO:0000149">
    <property type="term" value="F:SNARE binding"/>
    <property type="evidence" value="ECO:0007669"/>
    <property type="project" value="TreeGrafter"/>
</dbReference>
<dbReference type="Pfam" id="PF00168">
    <property type="entry name" value="C2"/>
    <property type="match status" value="2"/>
</dbReference>
<dbReference type="Proteomes" id="UP001153636">
    <property type="component" value="Chromosome 5"/>
</dbReference>
<evidence type="ECO:0000313" key="3">
    <source>
        <dbReference type="Proteomes" id="UP001153636"/>
    </source>
</evidence>
<sequence length="195" mass="21850">MNCSPRTLVLQVFDYDRFSRNDVIGEVTMVMSEFDVANSVEIWGEITRNKKPREDIQEILVSLSYLPSAERLTVVLLKARNLLVPQCKGNSELQAFVKVYLIVNGKRTKKKKTAVKKGSSSPVWNEALTFTLSANNIANAAIEISIFDQGTDIIVNNILIGICTIGPKESGPEKDHWIDMTQSPRKAIACWHTVR</sequence>
<dbReference type="InterPro" id="IPR035892">
    <property type="entry name" value="C2_domain_sf"/>
</dbReference>
<dbReference type="Gene3D" id="2.60.40.150">
    <property type="entry name" value="C2 domain"/>
    <property type="match status" value="2"/>
</dbReference>
<accession>A0A9P0GF96</accession>
<keyword evidence="3" id="KW-1185">Reference proteome</keyword>
<dbReference type="GO" id="GO:0017156">
    <property type="term" value="P:calcium-ion regulated exocytosis"/>
    <property type="evidence" value="ECO:0007669"/>
    <property type="project" value="TreeGrafter"/>
</dbReference>
<protein>
    <recommendedName>
        <fullName evidence="1">C2 domain-containing protein</fullName>
    </recommendedName>
</protein>
<evidence type="ECO:0000313" key="2">
    <source>
        <dbReference type="EMBL" id="CAH1111363.1"/>
    </source>
</evidence>
<dbReference type="GO" id="GO:0005886">
    <property type="term" value="C:plasma membrane"/>
    <property type="evidence" value="ECO:0007669"/>
    <property type="project" value="TreeGrafter"/>
</dbReference>
<dbReference type="GO" id="GO:0070382">
    <property type="term" value="C:exocytic vesicle"/>
    <property type="evidence" value="ECO:0007669"/>
    <property type="project" value="TreeGrafter"/>
</dbReference>
<organism evidence="2 3">
    <name type="scientific">Psylliodes chrysocephalus</name>
    <dbReference type="NCBI Taxonomy" id="3402493"/>
    <lineage>
        <taxon>Eukaryota</taxon>
        <taxon>Metazoa</taxon>
        <taxon>Ecdysozoa</taxon>
        <taxon>Arthropoda</taxon>
        <taxon>Hexapoda</taxon>
        <taxon>Insecta</taxon>
        <taxon>Pterygota</taxon>
        <taxon>Neoptera</taxon>
        <taxon>Endopterygota</taxon>
        <taxon>Coleoptera</taxon>
        <taxon>Polyphaga</taxon>
        <taxon>Cucujiformia</taxon>
        <taxon>Chrysomeloidea</taxon>
        <taxon>Chrysomelidae</taxon>
        <taxon>Galerucinae</taxon>
        <taxon>Alticini</taxon>
        <taxon>Psylliodes</taxon>
    </lineage>
</organism>
<dbReference type="PROSITE" id="PS50004">
    <property type="entry name" value="C2"/>
    <property type="match status" value="1"/>
</dbReference>
<name>A0A9P0GF96_9CUCU</name>
<evidence type="ECO:0000259" key="1">
    <source>
        <dbReference type="PROSITE" id="PS50004"/>
    </source>
</evidence>
<dbReference type="PANTHER" id="PTHR10024">
    <property type="entry name" value="SYNAPTOTAGMIN"/>
    <property type="match status" value="1"/>
</dbReference>